<sequence length="195" mass="22491">MFFCVACSVNRQLLTLQESKKIGFLSDGSYVLQDPPAGKSRVYVYRDKSPIGSYLGYTLRIEYEPKKNKKGRPNYQNYQDSLGYLTVGRTFFADIWAGHPVAISAHTESTSYLLFTPMDGQIYCIKANMKNGFTIHRPNLVFVDKHTCEEAWIDYFSSENIEFQNKWRKYYNEQAGRILIEPPFATNTSETKDSL</sequence>
<comment type="caution">
    <text evidence="1">The sequence shown here is derived from an EMBL/GenBank/DDBJ whole genome shotgun (WGS) entry which is preliminary data.</text>
</comment>
<organism evidence="1 2">
    <name type="scientific">Helicobacter aurati</name>
    <dbReference type="NCBI Taxonomy" id="137778"/>
    <lineage>
        <taxon>Bacteria</taxon>
        <taxon>Pseudomonadati</taxon>
        <taxon>Campylobacterota</taxon>
        <taxon>Epsilonproteobacteria</taxon>
        <taxon>Campylobacterales</taxon>
        <taxon>Helicobacteraceae</taxon>
        <taxon>Helicobacter</taxon>
    </lineage>
</organism>
<evidence type="ECO:0000313" key="1">
    <source>
        <dbReference type="EMBL" id="RDU73493.1"/>
    </source>
</evidence>
<keyword evidence="2" id="KW-1185">Reference proteome</keyword>
<gene>
    <name evidence="1" type="ORF">CQA66_01955</name>
</gene>
<dbReference type="Proteomes" id="UP000256424">
    <property type="component" value="Unassembled WGS sequence"/>
</dbReference>
<dbReference type="EMBL" id="NXLW01000002">
    <property type="protein sequence ID" value="RDU73493.1"/>
    <property type="molecule type" value="Genomic_DNA"/>
</dbReference>
<accession>A0A3D8J7K8</accession>
<reference evidence="1 2" key="1">
    <citation type="submission" date="2018-04" db="EMBL/GenBank/DDBJ databases">
        <title>Novel Campyloabacter and Helicobacter Species and Strains.</title>
        <authorList>
            <person name="Mannion A.J."/>
            <person name="Shen Z."/>
            <person name="Fox J.G."/>
        </authorList>
    </citation>
    <scope>NUCLEOTIDE SEQUENCE [LARGE SCALE GENOMIC DNA]</scope>
    <source>
        <strain evidence="1 2">MIT 97-5075</strain>
    </source>
</reference>
<proteinExistence type="predicted"/>
<name>A0A3D8J7K8_9HELI</name>
<evidence type="ECO:0000313" key="2">
    <source>
        <dbReference type="Proteomes" id="UP000256424"/>
    </source>
</evidence>
<protein>
    <submittedName>
        <fullName evidence="1">Uncharacterized protein</fullName>
    </submittedName>
</protein>
<dbReference type="OrthoDB" id="5326413at2"/>
<dbReference type="AlphaFoldDB" id="A0A3D8J7K8"/>